<proteinExistence type="predicted"/>
<evidence type="ECO:0000313" key="4">
    <source>
        <dbReference type="Proteomes" id="UP001221757"/>
    </source>
</evidence>
<protein>
    <submittedName>
        <fullName evidence="3">Uncharacterized protein</fullName>
    </submittedName>
</protein>
<sequence length="204" mass="22757">MLMATLGVKLIYSRIHRPGQTMLCFAFQHVGLDMVDMLLAMMSLNKAGITEDYVQSEHRKQYIKGWLGIKAAEEAKVDEDEEPDKATQEMEAQVFAMAREARTEKRKAMKLKKQVAQAKQDAELLKSNNDVTVPLPKLSPLLPPPLRASSSLSVPPESLLPCPDKTEKKRMVGKKTATGKEKAPYILSFTRVRETAVEADNETG</sequence>
<comment type="caution">
    <text evidence="3">The sequence shown here is derived from an EMBL/GenBank/DDBJ whole genome shotgun (WGS) entry which is preliminary data.</text>
</comment>
<keyword evidence="1" id="KW-0175">Coiled coil</keyword>
<feature type="region of interest" description="Disordered" evidence="2">
    <location>
        <begin position="146"/>
        <end position="178"/>
    </location>
</feature>
<reference evidence="3" key="1">
    <citation type="submission" date="2023-03" db="EMBL/GenBank/DDBJ databases">
        <title>Massive genome expansion in bonnet fungi (Mycena s.s.) driven by repeated elements and novel gene families across ecological guilds.</title>
        <authorList>
            <consortium name="Lawrence Berkeley National Laboratory"/>
            <person name="Harder C.B."/>
            <person name="Miyauchi S."/>
            <person name="Viragh M."/>
            <person name="Kuo A."/>
            <person name="Thoen E."/>
            <person name="Andreopoulos B."/>
            <person name="Lu D."/>
            <person name="Skrede I."/>
            <person name="Drula E."/>
            <person name="Henrissat B."/>
            <person name="Morin E."/>
            <person name="Kohler A."/>
            <person name="Barry K."/>
            <person name="LaButti K."/>
            <person name="Morin E."/>
            <person name="Salamov A."/>
            <person name="Lipzen A."/>
            <person name="Mereny Z."/>
            <person name="Hegedus B."/>
            <person name="Baldrian P."/>
            <person name="Stursova M."/>
            <person name="Weitz H."/>
            <person name="Taylor A."/>
            <person name="Grigoriev I.V."/>
            <person name="Nagy L.G."/>
            <person name="Martin F."/>
            <person name="Kauserud H."/>
        </authorList>
    </citation>
    <scope>NUCLEOTIDE SEQUENCE</scope>
    <source>
        <strain evidence="3">CBHHK067</strain>
    </source>
</reference>
<evidence type="ECO:0000256" key="1">
    <source>
        <dbReference type="SAM" id="Coils"/>
    </source>
</evidence>
<feature type="coiled-coil region" evidence="1">
    <location>
        <begin position="101"/>
        <end position="128"/>
    </location>
</feature>
<feature type="compositionally biased region" description="Low complexity" evidence="2">
    <location>
        <begin position="147"/>
        <end position="161"/>
    </location>
</feature>
<name>A0AAD7CN14_MYCRO</name>
<dbReference type="AlphaFoldDB" id="A0AAD7CN14"/>
<evidence type="ECO:0000256" key="2">
    <source>
        <dbReference type="SAM" id="MobiDB-lite"/>
    </source>
</evidence>
<dbReference type="EMBL" id="JARKIE010000326">
    <property type="protein sequence ID" value="KAJ7654190.1"/>
    <property type="molecule type" value="Genomic_DNA"/>
</dbReference>
<accession>A0AAD7CN14</accession>
<keyword evidence="4" id="KW-1185">Reference proteome</keyword>
<gene>
    <name evidence="3" type="ORF">B0H17DRAFT_1146862</name>
</gene>
<evidence type="ECO:0000313" key="3">
    <source>
        <dbReference type="EMBL" id="KAJ7654190.1"/>
    </source>
</evidence>
<dbReference type="Proteomes" id="UP001221757">
    <property type="component" value="Unassembled WGS sequence"/>
</dbReference>
<organism evidence="3 4">
    <name type="scientific">Mycena rosella</name>
    <name type="common">Pink bonnet</name>
    <name type="synonym">Agaricus rosellus</name>
    <dbReference type="NCBI Taxonomy" id="1033263"/>
    <lineage>
        <taxon>Eukaryota</taxon>
        <taxon>Fungi</taxon>
        <taxon>Dikarya</taxon>
        <taxon>Basidiomycota</taxon>
        <taxon>Agaricomycotina</taxon>
        <taxon>Agaricomycetes</taxon>
        <taxon>Agaricomycetidae</taxon>
        <taxon>Agaricales</taxon>
        <taxon>Marasmiineae</taxon>
        <taxon>Mycenaceae</taxon>
        <taxon>Mycena</taxon>
    </lineage>
</organism>